<evidence type="ECO:0000313" key="4">
    <source>
        <dbReference type="EMBL" id="KAL0946507.1"/>
    </source>
</evidence>
<organism evidence="4 5">
    <name type="scientific">Hohenbuehelia grisea</name>
    <dbReference type="NCBI Taxonomy" id="104357"/>
    <lineage>
        <taxon>Eukaryota</taxon>
        <taxon>Fungi</taxon>
        <taxon>Dikarya</taxon>
        <taxon>Basidiomycota</taxon>
        <taxon>Agaricomycotina</taxon>
        <taxon>Agaricomycetes</taxon>
        <taxon>Agaricomycetidae</taxon>
        <taxon>Agaricales</taxon>
        <taxon>Pleurotineae</taxon>
        <taxon>Pleurotaceae</taxon>
        <taxon>Hohenbuehelia</taxon>
    </lineage>
</organism>
<gene>
    <name evidence="4" type="ORF">HGRIS_012723</name>
</gene>
<evidence type="ECO:0000313" key="5">
    <source>
        <dbReference type="Proteomes" id="UP001556367"/>
    </source>
</evidence>
<sequence>MPVHGDAPEPKTLSSMRNKGKQRLPSVVTASLHCRQDVFDLRIFCDMAHSLSEECTPLKHEYDSCFNAWFEGYLEPAIGVASSKEQREAYSKQKASEYEEKCGKLWEQYRSCVQKAVKEKGLDALLEQAREENPLKDPPTRKDAPSS</sequence>
<dbReference type="PANTHER" id="PTHR46403:SF1">
    <property type="entry name" value="TP53-REGULATED INHIBITOR OF APOPTOSIS 1"/>
    <property type="match status" value="1"/>
</dbReference>
<reference evidence="5" key="1">
    <citation type="submission" date="2024-06" db="EMBL/GenBank/DDBJ databases">
        <title>Multi-omics analyses provide insights into the biosynthesis of the anticancer antibiotic pleurotin in Hohenbuehelia grisea.</title>
        <authorList>
            <person name="Weaver J.A."/>
            <person name="Alberti F."/>
        </authorList>
    </citation>
    <scope>NUCLEOTIDE SEQUENCE [LARGE SCALE GENOMIC DNA]</scope>
    <source>
        <strain evidence="5">T-177</strain>
    </source>
</reference>
<comment type="caution">
    <text evidence="4">The sequence shown here is derived from an EMBL/GenBank/DDBJ whole genome shotgun (WGS) entry which is preliminary data.</text>
</comment>
<feature type="region of interest" description="Disordered" evidence="3">
    <location>
        <begin position="127"/>
        <end position="147"/>
    </location>
</feature>
<evidence type="ECO:0000256" key="3">
    <source>
        <dbReference type="SAM" id="MobiDB-lite"/>
    </source>
</evidence>
<keyword evidence="2" id="KW-1015">Disulfide bond</keyword>
<keyword evidence="5" id="KW-1185">Reference proteome</keyword>
<dbReference type="Pfam" id="PF05254">
    <property type="entry name" value="UPF0203"/>
    <property type="match status" value="1"/>
</dbReference>
<dbReference type="InterPro" id="IPR007918">
    <property type="entry name" value="MDM35_apoptosis"/>
</dbReference>
<accession>A0ABR3IT89</accession>
<dbReference type="EMBL" id="JASNQZ010000015">
    <property type="protein sequence ID" value="KAL0946507.1"/>
    <property type="molecule type" value="Genomic_DNA"/>
</dbReference>
<evidence type="ECO:0000256" key="2">
    <source>
        <dbReference type="ARBA" id="ARBA00023157"/>
    </source>
</evidence>
<evidence type="ECO:0000256" key="1">
    <source>
        <dbReference type="ARBA" id="ARBA00006196"/>
    </source>
</evidence>
<feature type="region of interest" description="Disordered" evidence="3">
    <location>
        <begin position="1"/>
        <end position="22"/>
    </location>
</feature>
<dbReference type="Proteomes" id="UP001556367">
    <property type="component" value="Unassembled WGS sequence"/>
</dbReference>
<name>A0ABR3IT89_9AGAR</name>
<proteinExistence type="inferred from homology"/>
<comment type="similarity">
    <text evidence="1">Belongs to the TRIAP1/MDM35 family.</text>
</comment>
<protein>
    <submittedName>
        <fullName evidence="4">Uncharacterized protein</fullName>
    </submittedName>
</protein>
<dbReference type="PANTHER" id="PTHR46403">
    <property type="entry name" value="TP53-REGULATED INHIBITOR OF APOPTOSIS 1"/>
    <property type="match status" value="1"/>
</dbReference>